<protein>
    <submittedName>
        <fullName evidence="2">Sulfotransferase</fullName>
    </submittedName>
</protein>
<evidence type="ECO:0000313" key="3">
    <source>
        <dbReference type="Proteomes" id="UP000325372"/>
    </source>
</evidence>
<evidence type="ECO:0000313" key="2">
    <source>
        <dbReference type="EMBL" id="KAA9133215.1"/>
    </source>
</evidence>
<name>A0A5N0TDX2_9GAMM</name>
<dbReference type="Gene3D" id="3.40.50.300">
    <property type="entry name" value="P-loop containing nucleotide triphosphate hydrolases"/>
    <property type="match status" value="1"/>
</dbReference>
<keyword evidence="3" id="KW-1185">Reference proteome</keyword>
<accession>A0A5N0TDX2</accession>
<dbReference type="GO" id="GO:0008146">
    <property type="term" value="F:sulfotransferase activity"/>
    <property type="evidence" value="ECO:0007669"/>
    <property type="project" value="InterPro"/>
</dbReference>
<dbReference type="Proteomes" id="UP000325372">
    <property type="component" value="Unassembled WGS sequence"/>
</dbReference>
<dbReference type="InterPro" id="IPR027417">
    <property type="entry name" value="P-loop_NTPase"/>
</dbReference>
<feature type="domain" description="Sulfotransferase" evidence="1">
    <location>
        <begin position="99"/>
        <end position="190"/>
    </location>
</feature>
<dbReference type="RefSeq" id="WP_150862774.1">
    <property type="nucleotide sequence ID" value="NZ_VYXP01000002.1"/>
</dbReference>
<dbReference type="Pfam" id="PF00685">
    <property type="entry name" value="Sulfotransfer_1"/>
    <property type="match status" value="1"/>
</dbReference>
<keyword evidence="2" id="KW-0808">Transferase</keyword>
<dbReference type="InterPro" id="IPR000863">
    <property type="entry name" value="Sulfotransferase_dom"/>
</dbReference>
<reference evidence="2 3" key="1">
    <citation type="submission" date="2019-09" db="EMBL/GenBank/DDBJ databases">
        <title>Wenzhouxiangella sp. Genome sequencing and assembly.</title>
        <authorList>
            <person name="Zhang R."/>
        </authorList>
    </citation>
    <scope>NUCLEOTIDE SEQUENCE [LARGE SCALE GENOMIC DNA]</scope>
    <source>
        <strain evidence="2 3">W260</strain>
    </source>
</reference>
<sequence length="260" mass="29633">MKSFLQQHGYNCQVVSAEMPSGAAILANVMVAWNVPVIDPWNLSTSGLYEQGPGGRIRVSPDPSGFETLMPELRRGQILAWRTDVIPRFHHCSPAQSPPRPRTIWIVRDPRDCLYSAWRREKTASFARFLSAEWRYPGESALTYITRFCTAWLSALPALDGLLVRFEDLKRSPGKSLLRVSEYLGLGDVLASSTHPRKLVDWNRARKAESRLPERLRAPFTVNRAGQPEEWRESWDSETTRVLNDEFFSLLERLGYDQGG</sequence>
<gene>
    <name evidence="2" type="ORF">F3N42_02325</name>
</gene>
<dbReference type="EMBL" id="VYXP01000002">
    <property type="protein sequence ID" value="KAA9133215.1"/>
    <property type="molecule type" value="Genomic_DNA"/>
</dbReference>
<proteinExistence type="predicted"/>
<comment type="caution">
    <text evidence="2">The sequence shown here is derived from an EMBL/GenBank/DDBJ whole genome shotgun (WGS) entry which is preliminary data.</text>
</comment>
<dbReference type="AlphaFoldDB" id="A0A5N0TDX2"/>
<organism evidence="2 3">
    <name type="scientific">Marinihelvus fidelis</name>
    <dbReference type="NCBI Taxonomy" id="2613842"/>
    <lineage>
        <taxon>Bacteria</taxon>
        <taxon>Pseudomonadati</taxon>
        <taxon>Pseudomonadota</taxon>
        <taxon>Gammaproteobacteria</taxon>
        <taxon>Chromatiales</taxon>
        <taxon>Wenzhouxiangellaceae</taxon>
        <taxon>Marinihelvus</taxon>
    </lineage>
</organism>
<evidence type="ECO:0000259" key="1">
    <source>
        <dbReference type="Pfam" id="PF00685"/>
    </source>
</evidence>
<dbReference type="SUPFAM" id="SSF52540">
    <property type="entry name" value="P-loop containing nucleoside triphosphate hydrolases"/>
    <property type="match status" value="1"/>
</dbReference>